<organism evidence="4 5">
    <name type="scientific">Botryotinia calthae</name>
    <dbReference type="NCBI Taxonomy" id="38488"/>
    <lineage>
        <taxon>Eukaryota</taxon>
        <taxon>Fungi</taxon>
        <taxon>Dikarya</taxon>
        <taxon>Ascomycota</taxon>
        <taxon>Pezizomycotina</taxon>
        <taxon>Leotiomycetes</taxon>
        <taxon>Helotiales</taxon>
        <taxon>Sclerotiniaceae</taxon>
        <taxon>Botryotinia</taxon>
    </lineage>
</organism>
<dbReference type="GO" id="GO:0046417">
    <property type="term" value="P:chorismate metabolic process"/>
    <property type="evidence" value="ECO:0007669"/>
    <property type="project" value="InterPro"/>
</dbReference>
<feature type="domain" description="Chorismate mutase" evidence="3">
    <location>
        <begin position="63"/>
        <end position="155"/>
    </location>
</feature>
<dbReference type="InterPro" id="IPR036263">
    <property type="entry name" value="Chorismate_II_sf"/>
</dbReference>
<feature type="signal peptide" evidence="2">
    <location>
        <begin position="1"/>
        <end position="23"/>
    </location>
</feature>
<feature type="chain" id="PRO_5021395166" description="Chorismate mutase domain-containing protein" evidence="2">
    <location>
        <begin position="24"/>
        <end position="180"/>
    </location>
</feature>
<dbReference type="PANTHER" id="PTHR38041">
    <property type="entry name" value="CHORISMATE MUTASE"/>
    <property type="match status" value="1"/>
</dbReference>
<dbReference type="Gene3D" id="1.20.59.10">
    <property type="entry name" value="Chorismate mutase"/>
    <property type="match status" value="1"/>
</dbReference>
<evidence type="ECO:0000259" key="3">
    <source>
        <dbReference type="PROSITE" id="PS51168"/>
    </source>
</evidence>
<gene>
    <name evidence="4" type="ORF">BOTCAL_0253g00160</name>
</gene>
<dbReference type="EMBL" id="PHWZ01000252">
    <property type="protein sequence ID" value="TEY52913.1"/>
    <property type="molecule type" value="Genomic_DNA"/>
</dbReference>
<keyword evidence="2" id="KW-0732">Signal</keyword>
<accession>A0A4Y8CXC3</accession>
<protein>
    <recommendedName>
        <fullName evidence="3">Chorismate mutase domain-containing protein</fullName>
    </recommendedName>
</protein>
<evidence type="ECO:0000313" key="5">
    <source>
        <dbReference type="Proteomes" id="UP000297299"/>
    </source>
</evidence>
<dbReference type="InterPro" id="IPR002701">
    <property type="entry name" value="CM_II_prokaryot"/>
</dbReference>
<dbReference type="GO" id="GO:0004106">
    <property type="term" value="F:chorismate mutase activity"/>
    <property type="evidence" value="ECO:0007669"/>
    <property type="project" value="InterPro"/>
</dbReference>
<keyword evidence="1" id="KW-0413">Isomerase</keyword>
<dbReference type="InterPro" id="IPR036979">
    <property type="entry name" value="CM_dom_sf"/>
</dbReference>
<dbReference type="SMART" id="SM00830">
    <property type="entry name" value="CM_2"/>
    <property type="match status" value="1"/>
</dbReference>
<name>A0A4Y8CXC3_9HELO</name>
<dbReference type="OrthoDB" id="2843337at2759"/>
<comment type="caution">
    <text evidence="4">The sequence shown here is derived from an EMBL/GenBank/DDBJ whole genome shotgun (WGS) entry which is preliminary data.</text>
</comment>
<dbReference type="SUPFAM" id="SSF48600">
    <property type="entry name" value="Chorismate mutase II"/>
    <property type="match status" value="1"/>
</dbReference>
<sequence length="180" mass="19572">MKFTSIYQALSLVISSFSALTTATSTSPTDPASTCYTSFSLSISNATRFIPWGTPSFLLPNGTLCCDSLTQIRAGIDDIDTQLLNLLAQRAAYVREATRFKATLDAVDVPSRDQEIIEDAVAKANETVPRLPEVIARSVFEAIINGSVPFEEDKARRPKVKLVDQALIHTECGELGMSLL</sequence>
<keyword evidence="5" id="KW-1185">Reference proteome</keyword>
<dbReference type="PANTHER" id="PTHR38041:SF1">
    <property type="entry name" value="CHORISMATE MUTASE"/>
    <property type="match status" value="1"/>
</dbReference>
<dbReference type="Proteomes" id="UP000297299">
    <property type="component" value="Unassembled WGS sequence"/>
</dbReference>
<dbReference type="GO" id="GO:0009697">
    <property type="term" value="P:salicylic acid biosynthetic process"/>
    <property type="evidence" value="ECO:0007669"/>
    <property type="project" value="TreeGrafter"/>
</dbReference>
<dbReference type="PROSITE" id="PS51168">
    <property type="entry name" value="CHORISMATE_MUT_2"/>
    <property type="match status" value="1"/>
</dbReference>
<reference evidence="4 5" key="1">
    <citation type="submission" date="2017-11" db="EMBL/GenBank/DDBJ databases">
        <title>Comparative genomics of Botrytis spp.</title>
        <authorList>
            <person name="Valero-Jimenez C.A."/>
            <person name="Tapia P."/>
            <person name="Veloso J."/>
            <person name="Silva-Moreno E."/>
            <person name="Staats M."/>
            <person name="Valdes J.H."/>
            <person name="Van Kan J.A.L."/>
        </authorList>
    </citation>
    <scope>NUCLEOTIDE SEQUENCE [LARGE SCALE GENOMIC DNA]</scope>
    <source>
        <strain evidence="4 5">MUCL2830</strain>
    </source>
</reference>
<evidence type="ECO:0000256" key="1">
    <source>
        <dbReference type="ARBA" id="ARBA00023235"/>
    </source>
</evidence>
<evidence type="ECO:0000256" key="2">
    <source>
        <dbReference type="SAM" id="SignalP"/>
    </source>
</evidence>
<dbReference type="InterPro" id="IPR051331">
    <property type="entry name" value="Chorismate_mutase-related"/>
</dbReference>
<evidence type="ECO:0000313" key="4">
    <source>
        <dbReference type="EMBL" id="TEY52913.1"/>
    </source>
</evidence>
<proteinExistence type="predicted"/>
<dbReference type="AlphaFoldDB" id="A0A4Y8CXC3"/>
<dbReference type="Pfam" id="PF01817">
    <property type="entry name" value="CM_2"/>
    <property type="match status" value="1"/>
</dbReference>